<keyword evidence="3" id="KW-1185">Reference proteome</keyword>
<reference evidence="2 3" key="1">
    <citation type="submission" date="2017-06" db="EMBL/GenBank/DDBJ databases">
        <title>Comparative genomic analysis of Ambrosia Fusariam Clade fungi.</title>
        <authorList>
            <person name="Stajich J.E."/>
            <person name="Carrillo J."/>
            <person name="Kijimoto T."/>
            <person name="Eskalen A."/>
            <person name="O'Donnell K."/>
            <person name="Kasson M."/>
        </authorList>
    </citation>
    <scope>NUCLEOTIDE SEQUENCE [LARGE SCALE GENOMIC DNA]</scope>
    <source>
        <strain evidence="2 3">NRRL62606</strain>
    </source>
</reference>
<dbReference type="AlphaFoldDB" id="A0A428RGC8"/>
<feature type="region of interest" description="Disordered" evidence="1">
    <location>
        <begin position="1"/>
        <end position="26"/>
    </location>
</feature>
<evidence type="ECO:0000256" key="1">
    <source>
        <dbReference type="SAM" id="MobiDB-lite"/>
    </source>
</evidence>
<protein>
    <submittedName>
        <fullName evidence="2">Uncharacterized protein</fullName>
    </submittedName>
</protein>
<gene>
    <name evidence="2" type="ORF">CEP51_009825</name>
</gene>
<organism evidence="2 3">
    <name type="scientific">Fusarium floridanum</name>
    <dbReference type="NCBI Taxonomy" id="1325733"/>
    <lineage>
        <taxon>Eukaryota</taxon>
        <taxon>Fungi</taxon>
        <taxon>Dikarya</taxon>
        <taxon>Ascomycota</taxon>
        <taxon>Pezizomycotina</taxon>
        <taxon>Sordariomycetes</taxon>
        <taxon>Hypocreomycetidae</taxon>
        <taxon>Hypocreales</taxon>
        <taxon>Nectriaceae</taxon>
        <taxon>Fusarium</taxon>
        <taxon>Fusarium solani species complex</taxon>
    </lineage>
</organism>
<sequence>MDQGWYGMVPRGGDEEESSLDAQRPRAVLRKGQEWESGMEKKMHASLLNPFQRPSQCNAAIEYKHGGPLEPHRAMSHAILKTIPLILTSRAASALGIDCTRTGPGHTDTITAETGGAERRRRRVTALSLAASQSRLIETSIDKSAGVVRGLVIGDDLGG</sequence>
<evidence type="ECO:0000313" key="3">
    <source>
        <dbReference type="Proteomes" id="UP000287972"/>
    </source>
</evidence>
<dbReference type="EMBL" id="NKCL01000288">
    <property type="protein sequence ID" value="RSL76579.1"/>
    <property type="molecule type" value="Genomic_DNA"/>
</dbReference>
<proteinExistence type="predicted"/>
<evidence type="ECO:0000313" key="2">
    <source>
        <dbReference type="EMBL" id="RSL76579.1"/>
    </source>
</evidence>
<dbReference type="Proteomes" id="UP000287972">
    <property type="component" value="Unassembled WGS sequence"/>
</dbReference>
<comment type="caution">
    <text evidence="2">The sequence shown here is derived from an EMBL/GenBank/DDBJ whole genome shotgun (WGS) entry which is preliminary data.</text>
</comment>
<accession>A0A428RGC8</accession>
<name>A0A428RGC8_9HYPO</name>